<gene>
    <name evidence="2" type="ORF">HG543_00105</name>
</gene>
<keyword evidence="1" id="KW-0812">Transmembrane</keyword>
<feature type="transmembrane region" description="Helical" evidence="1">
    <location>
        <begin position="184"/>
        <end position="203"/>
    </location>
</feature>
<dbReference type="AlphaFoldDB" id="A0A848L497"/>
<evidence type="ECO:0000313" key="2">
    <source>
        <dbReference type="EMBL" id="NMO13277.1"/>
    </source>
</evidence>
<sequence>MSTWNAIYFRGELPPGLRPEVEGTCTVRRVSGWMELALPGVVDGEAATVALSRQVSGQVVWVLVQTTASTVSVMHCENGQVQRRIEFADGVWQRVEGQPQPWEAWLFSDEELEAAKDVSDAENDSELEAAFARKTLKAGDTLPWPREWESFFHAIDVSQADWEAARAAPPLASVEGRKTSGLTVFTRVALLAGVGCAVGAFLTHDSVRAVLASLAAPLLFLAFGAAFVRGMRMGRWFL</sequence>
<dbReference type="RefSeq" id="WP_169342558.1">
    <property type="nucleotide sequence ID" value="NZ_JABBJJ010000001.1"/>
</dbReference>
<keyword evidence="1" id="KW-0472">Membrane</keyword>
<protein>
    <submittedName>
        <fullName evidence="2">Uncharacterized protein</fullName>
    </submittedName>
</protein>
<evidence type="ECO:0000256" key="1">
    <source>
        <dbReference type="SAM" id="Phobius"/>
    </source>
</evidence>
<name>A0A848L497_9BACT</name>
<keyword evidence="3" id="KW-1185">Reference proteome</keyword>
<evidence type="ECO:0000313" key="3">
    <source>
        <dbReference type="Proteomes" id="UP000518300"/>
    </source>
</evidence>
<proteinExistence type="predicted"/>
<accession>A0A848L497</accession>
<comment type="caution">
    <text evidence="2">The sequence shown here is derived from an EMBL/GenBank/DDBJ whole genome shotgun (WGS) entry which is preliminary data.</text>
</comment>
<reference evidence="2 3" key="1">
    <citation type="submission" date="2020-04" db="EMBL/GenBank/DDBJ databases">
        <title>Draft genome of Pyxidicoccus fallax type strain.</title>
        <authorList>
            <person name="Whitworth D.E."/>
        </authorList>
    </citation>
    <scope>NUCLEOTIDE SEQUENCE [LARGE SCALE GENOMIC DNA]</scope>
    <source>
        <strain evidence="2 3">DSM 14698</strain>
    </source>
</reference>
<dbReference type="Proteomes" id="UP000518300">
    <property type="component" value="Unassembled WGS sequence"/>
</dbReference>
<feature type="transmembrane region" description="Helical" evidence="1">
    <location>
        <begin position="209"/>
        <end position="228"/>
    </location>
</feature>
<dbReference type="EMBL" id="JABBJJ010000001">
    <property type="protein sequence ID" value="NMO13277.1"/>
    <property type="molecule type" value="Genomic_DNA"/>
</dbReference>
<keyword evidence="1" id="KW-1133">Transmembrane helix</keyword>
<organism evidence="2 3">
    <name type="scientific">Pyxidicoccus fallax</name>
    <dbReference type="NCBI Taxonomy" id="394095"/>
    <lineage>
        <taxon>Bacteria</taxon>
        <taxon>Pseudomonadati</taxon>
        <taxon>Myxococcota</taxon>
        <taxon>Myxococcia</taxon>
        <taxon>Myxococcales</taxon>
        <taxon>Cystobacterineae</taxon>
        <taxon>Myxococcaceae</taxon>
        <taxon>Pyxidicoccus</taxon>
    </lineage>
</organism>